<dbReference type="GO" id="GO:0140469">
    <property type="term" value="P:GCN2-mediated signaling"/>
    <property type="evidence" value="ECO:0007669"/>
    <property type="project" value="TreeGrafter"/>
</dbReference>
<comment type="caution">
    <text evidence="4">The sequence shown here is derived from an EMBL/GenBank/DDBJ whole genome shotgun (WGS) entry which is preliminary data.</text>
</comment>
<gene>
    <name evidence="4" type="ORF">OC842_003515</name>
</gene>
<dbReference type="PANTHER" id="PTHR16301">
    <property type="entry name" value="IMPACT-RELATED"/>
    <property type="match status" value="1"/>
</dbReference>
<protein>
    <recommendedName>
        <fullName evidence="3">Impact N-terminal domain-containing protein</fullName>
    </recommendedName>
</protein>
<dbReference type="GO" id="GO:0005737">
    <property type="term" value="C:cytoplasm"/>
    <property type="evidence" value="ECO:0007669"/>
    <property type="project" value="TreeGrafter"/>
</dbReference>
<evidence type="ECO:0000313" key="4">
    <source>
        <dbReference type="EMBL" id="KAK0531731.1"/>
    </source>
</evidence>
<evidence type="ECO:0000256" key="1">
    <source>
        <dbReference type="ARBA" id="ARBA00007665"/>
    </source>
</evidence>
<comment type="similarity">
    <text evidence="1">Belongs to the IMPACT family.</text>
</comment>
<dbReference type="PANTHER" id="PTHR16301:SF24">
    <property type="entry name" value="RWD DOMAIN-CONTAINING PROTEIN"/>
    <property type="match status" value="1"/>
</dbReference>
<dbReference type="InterPro" id="IPR023582">
    <property type="entry name" value="Impact"/>
</dbReference>
<dbReference type="Pfam" id="PF01205">
    <property type="entry name" value="Impact_N"/>
    <property type="match status" value="1"/>
</dbReference>
<dbReference type="InterPro" id="IPR020568">
    <property type="entry name" value="Ribosomal_Su5_D2-typ_SF"/>
</dbReference>
<organism evidence="4 5">
    <name type="scientific">Tilletia horrida</name>
    <dbReference type="NCBI Taxonomy" id="155126"/>
    <lineage>
        <taxon>Eukaryota</taxon>
        <taxon>Fungi</taxon>
        <taxon>Dikarya</taxon>
        <taxon>Basidiomycota</taxon>
        <taxon>Ustilaginomycotina</taxon>
        <taxon>Exobasidiomycetes</taxon>
        <taxon>Tilletiales</taxon>
        <taxon>Tilletiaceae</taxon>
        <taxon>Tilletia</taxon>
    </lineage>
</organism>
<evidence type="ECO:0000313" key="5">
    <source>
        <dbReference type="Proteomes" id="UP001176521"/>
    </source>
</evidence>
<dbReference type="EMBL" id="JAPDMQ010000177">
    <property type="protein sequence ID" value="KAK0531731.1"/>
    <property type="molecule type" value="Genomic_DNA"/>
</dbReference>
<evidence type="ECO:0000259" key="3">
    <source>
        <dbReference type="Pfam" id="PF01205"/>
    </source>
</evidence>
<dbReference type="Gene3D" id="3.30.230.30">
    <property type="entry name" value="Impact, N-terminal domain"/>
    <property type="match status" value="1"/>
</dbReference>
<accession>A0AAN6GBJ2</accession>
<dbReference type="GO" id="GO:0006446">
    <property type="term" value="P:regulation of translational initiation"/>
    <property type="evidence" value="ECO:0007669"/>
    <property type="project" value="TreeGrafter"/>
</dbReference>
<feature type="domain" description="Impact N-terminal" evidence="3">
    <location>
        <begin position="345"/>
        <end position="461"/>
    </location>
</feature>
<sequence length="476" mass="51186">MSLESLCEHMRSFGFRDAAAAPAAVDVDVDVEALAEELEALAAIFTSDHEDSNGDADAPAGWSADNAADADELTQGSGAFHILQIDGAETASLSSLGSEQVDPSGSDNIVSRWHPGSRLRLMLNTTFQPSADAEDGGHSSMPSVPIRLAITIPPAYPLKLDAVASKRSSAPPPQLQLLSRFIGPYAVDPKLFGAVLRTFLHYDPHTEAAQSGDGRTLDSELASSPSDERPLVARFDAMLRSKDEGVRWSPGDPVLYEGIEYVRELVTEWYESRRRLDRQRAQARQATGPEAVRASSDANAARRPIGQPDGPGNTTVFSAPDSPALSKERNKILQRLVRTEAVVERKSVFIAHAARLDHPDEVPIVLAHILSDRKIARATHPIINAWVCTMPGDKYKASDPGAVSTVHRDHDDDGETAAGGRLAHLLDLLNVPNAIVVVTRWYGGILLGADRFKFINRVARNGLELAGLVSASAGSN</sequence>
<feature type="region of interest" description="Disordered" evidence="2">
    <location>
        <begin position="207"/>
        <end position="228"/>
    </location>
</feature>
<dbReference type="AlphaFoldDB" id="A0AAN6GBJ2"/>
<dbReference type="SUPFAM" id="SSF54211">
    <property type="entry name" value="Ribosomal protein S5 domain 2-like"/>
    <property type="match status" value="1"/>
</dbReference>
<reference evidence="4" key="1">
    <citation type="journal article" date="2023" name="PhytoFront">
        <title>Draft Genome Resources of Seven Strains of Tilletia horrida, Causal Agent of Kernel Smut of Rice.</title>
        <authorList>
            <person name="Khanal S."/>
            <person name="Antony Babu S."/>
            <person name="Zhou X.G."/>
        </authorList>
    </citation>
    <scope>NUCLEOTIDE SEQUENCE</scope>
    <source>
        <strain evidence="4">TX3</strain>
    </source>
</reference>
<proteinExistence type="inferred from homology"/>
<feature type="region of interest" description="Disordered" evidence="2">
    <location>
        <begin position="280"/>
        <end position="324"/>
    </location>
</feature>
<dbReference type="InterPro" id="IPR001498">
    <property type="entry name" value="Impact_N"/>
</dbReference>
<dbReference type="InterPro" id="IPR036956">
    <property type="entry name" value="Impact_N_sf"/>
</dbReference>
<name>A0AAN6GBJ2_9BASI</name>
<keyword evidence="5" id="KW-1185">Reference proteome</keyword>
<dbReference type="Proteomes" id="UP001176521">
    <property type="component" value="Unassembled WGS sequence"/>
</dbReference>
<evidence type="ECO:0000256" key="2">
    <source>
        <dbReference type="SAM" id="MobiDB-lite"/>
    </source>
</evidence>